<organism evidence="4 5">
    <name type="scientific">Orlajensenia leifsoniae</name>
    <dbReference type="NCBI Taxonomy" id="2561933"/>
    <lineage>
        <taxon>Bacteria</taxon>
        <taxon>Bacillati</taxon>
        <taxon>Actinomycetota</taxon>
        <taxon>Actinomycetes</taxon>
        <taxon>Micrococcales</taxon>
        <taxon>Microbacteriaceae</taxon>
        <taxon>Orlajensenia</taxon>
    </lineage>
</organism>
<comment type="caution">
    <text evidence="4">The sequence shown here is derived from an EMBL/GenBank/DDBJ whole genome shotgun (WGS) entry which is preliminary data.</text>
</comment>
<proteinExistence type="predicted"/>
<sequence length="329" mass="35467">MGHARRPRRGRASVVRDQRRRARRPHHRRQGGLITVTANRIGIHAGVWGFDWSPDAAERAIRGASEAGYDLIEIPAIDRAALDSLDTRRLLDRHGIDSVVSLALGFDDDINSTDAARSARGEHRLSEAVAFAAEIGAPFVGGVVYSAMGRYGHPFAAADRENALGVLRRIAALAARDGITLGIEYVNRYESNLLNTAAQTVRFLEDLGVDNAVVHLDTFHAHVEEIDVSTAVAVAGDRLGYIHASESHRGRLGTGAIDWPRLARALVASGYGGAITVETFSSAVLTTEQSVDIGLWRPMWSDPTELAHESNTFLRTELAAASVAVSLAA</sequence>
<accession>A0A4Y9R655</accession>
<protein>
    <submittedName>
        <fullName evidence="4">Sugar phosphate isomerase/epimerase</fullName>
    </submittedName>
</protein>
<dbReference type="GO" id="GO:0016853">
    <property type="term" value="F:isomerase activity"/>
    <property type="evidence" value="ECO:0007669"/>
    <property type="project" value="UniProtKB-KW"/>
</dbReference>
<dbReference type="InterPro" id="IPR036237">
    <property type="entry name" value="Xyl_isomerase-like_sf"/>
</dbReference>
<dbReference type="SUPFAM" id="SSF51658">
    <property type="entry name" value="Xylose isomerase-like"/>
    <property type="match status" value="1"/>
</dbReference>
<evidence type="ECO:0000256" key="2">
    <source>
        <dbReference type="SAM" id="MobiDB-lite"/>
    </source>
</evidence>
<evidence type="ECO:0000313" key="5">
    <source>
        <dbReference type="Proteomes" id="UP000298127"/>
    </source>
</evidence>
<evidence type="ECO:0000313" key="4">
    <source>
        <dbReference type="EMBL" id="TFV99777.1"/>
    </source>
</evidence>
<gene>
    <name evidence="4" type="ORF">E4M00_00785</name>
</gene>
<dbReference type="Gene3D" id="3.20.20.150">
    <property type="entry name" value="Divalent-metal-dependent TIM barrel enzymes"/>
    <property type="match status" value="1"/>
</dbReference>
<feature type="compositionally biased region" description="Basic residues" evidence="2">
    <location>
        <begin position="1"/>
        <end position="11"/>
    </location>
</feature>
<dbReference type="Proteomes" id="UP000298127">
    <property type="component" value="Unassembled WGS sequence"/>
</dbReference>
<evidence type="ECO:0000259" key="3">
    <source>
        <dbReference type="Pfam" id="PF01261"/>
    </source>
</evidence>
<keyword evidence="4" id="KW-0413">Isomerase</keyword>
<feature type="compositionally biased region" description="Basic residues" evidence="2">
    <location>
        <begin position="18"/>
        <end position="30"/>
    </location>
</feature>
<keyword evidence="5" id="KW-1185">Reference proteome</keyword>
<evidence type="ECO:0000256" key="1">
    <source>
        <dbReference type="ARBA" id="ARBA00023277"/>
    </source>
</evidence>
<dbReference type="AlphaFoldDB" id="A0A4Y9R655"/>
<dbReference type="EMBL" id="SPQZ01000001">
    <property type="protein sequence ID" value="TFV99777.1"/>
    <property type="molecule type" value="Genomic_DNA"/>
</dbReference>
<dbReference type="InterPro" id="IPR013022">
    <property type="entry name" value="Xyl_isomerase-like_TIM-brl"/>
</dbReference>
<dbReference type="PANTHER" id="PTHR12110:SF41">
    <property type="entry name" value="INOSOSE DEHYDRATASE"/>
    <property type="match status" value="1"/>
</dbReference>
<dbReference type="PANTHER" id="PTHR12110">
    <property type="entry name" value="HYDROXYPYRUVATE ISOMERASE"/>
    <property type="match status" value="1"/>
</dbReference>
<feature type="domain" description="Xylose isomerase-like TIM barrel" evidence="3">
    <location>
        <begin position="64"/>
        <end position="286"/>
    </location>
</feature>
<keyword evidence="1" id="KW-0119">Carbohydrate metabolism</keyword>
<feature type="region of interest" description="Disordered" evidence="2">
    <location>
        <begin position="1"/>
        <end position="31"/>
    </location>
</feature>
<name>A0A4Y9R655_9MICO</name>
<dbReference type="Pfam" id="PF01261">
    <property type="entry name" value="AP_endonuc_2"/>
    <property type="match status" value="1"/>
</dbReference>
<reference evidence="4 5" key="1">
    <citation type="journal article" date="2018" name="J. Microbiol.">
        <title>Leifsonia flava sp. nov., a novel actinobacterium isolated from the rhizosphere of Aquilegia viridiflora.</title>
        <authorList>
            <person name="Cai Y."/>
            <person name="Tao W.Z."/>
            <person name="Ma Y.J."/>
            <person name="Cheng J."/>
            <person name="Zhang M.Y."/>
            <person name="Zhang Y.X."/>
        </authorList>
    </citation>
    <scope>NUCLEOTIDE SEQUENCE [LARGE SCALE GENOMIC DNA]</scope>
    <source>
        <strain evidence="4 5">SYP-B2174</strain>
    </source>
</reference>
<dbReference type="InterPro" id="IPR050312">
    <property type="entry name" value="IolE/XylAMocC-like"/>
</dbReference>